<dbReference type="STRING" id="260084.SAMN02927928_0531"/>
<organism evidence="11 12">
    <name type="scientific">Asticcacaulis taihuensis</name>
    <dbReference type="NCBI Taxonomy" id="260084"/>
    <lineage>
        <taxon>Bacteria</taxon>
        <taxon>Pseudomonadati</taxon>
        <taxon>Pseudomonadota</taxon>
        <taxon>Alphaproteobacteria</taxon>
        <taxon>Caulobacterales</taxon>
        <taxon>Caulobacteraceae</taxon>
        <taxon>Asticcacaulis</taxon>
    </lineage>
</organism>
<dbReference type="InterPro" id="IPR003664">
    <property type="entry name" value="FA_synthesis"/>
</dbReference>
<comment type="subunit">
    <text evidence="9 10">Homodimer. Probably interacts with PlsY.</text>
</comment>
<accession>A0A1G4PNH0</accession>
<dbReference type="GO" id="GO:0043811">
    <property type="term" value="F:phosphate:acyl-[acyl carrier protein] acyltransferase activity"/>
    <property type="evidence" value="ECO:0007669"/>
    <property type="project" value="UniProtKB-UniRule"/>
</dbReference>
<keyword evidence="4 10" id="KW-0808">Transferase</keyword>
<evidence type="ECO:0000313" key="12">
    <source>
        <dbReference type="Proteomes" id="UP000199150"/>
    </source>
</evidence>
<dbReference type="EC" id="2.3.1.274" evidence="8 10"/>
<keyword evidence="2 10" id="KW-0963">Cytoplasm</keyword>
<keyword evidence="3 10" id="KW-0444">Lipid biosynthesis</keyword>
<dbReference type="GO" id="GO:0005737">
    <property type="term" value="C:cytoplasm"/>
    <property type="evidence" value="ECO:0007669"/>
    <property type="project" value="UniProtKB-SubCell"/>
</dbReference>
<comment type="similarity">
    <text evidence="10">Belongs to the PlsX family.</text>
</comment>
<evidence type="ECO:0000256" key="9">
    <source>
        <dbReference type="ARBA" id="ARBA00046608"/>
    </source>
</evidence>
<protein>
    <recommendedName>
        <fullName evidence="8 10">Phosphate acyltransferase</fullName>
        <ecNumber evidence="8 10">2.3.1.274</ecNumber>
    </recommendedName>
    <alternativeName>
        <fullName evidence="10">Acyl-ACP phosphotransacylase</fullName>
    </alternativeName>
    <alternativeName>
        <fullName evidence="10">Acyl-[acyl-carrier-protein]--phosphate acyltransferase</fullName>
    </alternativeName>
    <alternativeName>
        <fullName evidence="10">Phosphate-acyl-ACP acyltransferase</fullName>
    </alternativeName>
</protein>
<evidence type="ECO:0000256" key="1">
    <source>
        <dbReference type="ARBA" id="ARBA00001232"/>
    </source>
</evidence>
<comment type="catalytic activity">
    <reaction evidence="1 10">
        <text>a fatty acyl-[ACP] + phosphate = an acyl phosphate + holo-[ACP]</text>
        <dbReference type="Rhea" id="RHEA:42292"/>
        <dbReference type="Rhea" id="RHEA-COMP:9685"/>
        <dbReference type="Rhea" id="RHEA-COMP:14125"/>
        <dbReference type="ChEBI" id="CHEBI:43474"/>
        <dbReference type="ChEBI" id="CHEBI:59918"/>
        <dbReference type="ChEBI" id="CHEBI:64479"/>
        <dbReference type="ChEBI" id="CHEBI:138651"/>
        <dbReference type="EC" id="2.3.1.274"/>
    </reaction>
</comment>
<dbReference type="GO" id="GO:0006633">
    <property type="term" value="P:fatty acid biosynthetic process"/>
    <property type="evidence" value="ECO:0007669"/>
    <property type="project" value="UniProtKB-UniRule"/>
</dbReference>
<evidence type="ECO:0000256" key="2">
    <source>
        <dbReference type="ARBA" id="ARBA00022490"/>
    </source>
</evidence>
<evidence type="ECO:0000256" key="10">
    <source>
        <dbReference type="HAMAP-Rule" id="MF_00019"/>
    </source>
</evidence>
<dbReference type="Gene3D" id="3.40.718.10">
    <property type="entry name" value="Isopropylmalate Dehydrogenase"/>
    <property type="match status" value="1"/>
</dbReference>
<keyword evidence="7 10" id="KW-1208">Phospholipid metabolism</keyword>
<dbReference type="PANTHER" id="PTHR30100:SF1">
    <property type="entry name" value="PHOSPHATE ACYLTRANSFERASE"/>
    <property type="match status" value="1"/>
</dbReference>
<proteinExistence type="inferred from homology"/>
<comment type="pathway">
    <text evidence="10">Lipid metabolism; phospholipid metabolism.</text>
</comment>
<keyword evidence="6 10" id="KW-0594">Phospholipid biosynthesis</keyword>
<sequence>MGGDHGPAVTVCGAALLLDEHPAVFFQLHGDEVRINAELAKLPKLKARSVVIHTDQCVAMDEKPAQAIRRRNTSLSNAIHAVKSGEARAVISAGNTGALMALSKMILKMMTDDLERPAIGCSWPNKTGFGTVLDVGANVTSDARQLIEFALMGAAFHRAVHGVKKPSIGLLNVGSEDVKGHEEVREAHKLLRENTLGLNYYGFVEGTDLCAGTVDVTVTDGFTGNVALKTAEGTARFIKDLLKDAFKSGPMAMLGAVLAGSALKAMAKRIDPGASNGGPLLGLKGIVIKSHGGADARAFSNAIRVGLSLAASGYERDIVDSLAQFSQSLTVEASLAAGLKETSAAIAAGDKVN</sequence>
<dbReference type="PIRSF" id="PIRSF002465">
    <property type="entry name" value="Phsphlp_syn_PlsX"/>
    <property type="match status" value="1"/>
</dbReference>
<keyword evidence="11" id="KW-0012">Acyltransferase</keyword>
<dbReference type="InterPro" id="IPR012281">
    <property type="entry name" value="Phospholipid_synth_PlsX-like"/>
</dbReference>
<evidence type="ECO:0000313" key="11">
    <source>
        <dbReference type="EMBL" id="SCW33853.1"/>
    </source>
</evidence>
<reference evidence="12" key="1">
    <citation type="submission" date="2016-10" db="EMBL/GenBank/DDBJ databases">
        <authorList>
            <person name="Varghese N."/>
            <person name="Submissions S."/>
        </authorList>
    </citation>
    <scope>NUCLEOTIDE SEQUENCE [LARGE SCALE GENOMIC DNA]</scope>
    <source>
        <strain evidence="12">CGMCC 1.3431</strain>
    </source>
</reference>
<dbReference type="NCBIfam" id="TIGR00182">
    <property type="entry name" value="plsX"/>
    <property type="match status" value="1"/>
</dbReference>
<dbReference type="Proteomes" id="UP000199150">
    <property type="component" value="Unassembled WGS sequence"/>
</dbReference>
<dbReference type="GO" id="GO:0008654">
    <property type="term" value="P:phospholipid biosynthetic process"/>
    <property type="evidence" value="ECO:0007669"/>
    <property type="project" value="UniProtKB-KW"/>
</dbReference>
<name>A0A1G4PNH0_9CAUL</name>
<keyword evidence="5 10" id="KW-0443">Lipid metabolism</keyword>
<dbReference type="HAMAP" id="MF_00019">
    <property type="entry name" value="PlsX"/>
    <property type="match status" value="1"/>
</dbReference>
<dbReference type="AlphaFoldDB" id="A0A1G4PNH0"/>
<comment type="function">
    <text evidence="10">Catalyzes the reversible formation of acyl-phosphate (acyl-PO(4)) from acyl-[acyl-carrier-protein] (acyl-ACP). This enzyme utilizes acyl-ACP as fatty acyl donor, but not acyl-CoA.</text>
</comment>
<evidence type="ECO:0000256" key="4">
    <source>
        <dbReference type="ARBA" id="ARBA00022679"/>
    </source>
</evidence>
<comment type="subcellular location">
    <subcellularLocation>
        <location evidence="10">Cytoplasm</location>
    </subcellularLocation>
    <text evidence="10">Associated with the membrane possibly through PlsY.</text>
</comment>
<dbReference type="SUPFAM" id="SSF53659">
    <property type="entry name" value="Isocitrate/Isopropylmalate dehydrogenase-like"/>
    <property type="match status" value="1"/>
</dbReference>
<evidence type="ECO:0000256" key="8">
    <source>
        <dbReference type="ARBA" id="ARBA00024069"/>
    </source>
</evidence>
<dbReference type="Pfam" id="PF02504">
    <property type="entry name" value="FA_synthesis"/>
    <property type="match status" value="1"/>
</dbReference>
<dbReference type="PANTHER" id="PTHR30100">
    <property type="entry name" value="FATTY ACID/PHOSPHOLIPID SYNTHESIS PROTEIN PLSX"/>
    <property type="match status" value="1"/>
</dbReference>
<dbReference type="OrthoDB" id="9806408at2"/>
<dbReference type="UniPathway" id="UPA00085"/>
<evidence type="ECO:0000256" key="5">
    <source>
        <dbReference type="ARBA" id="ARBA00023098"/>
    </source>
</evidence>
<evidence type="ECO:0000256" key="7">
    <source>
        <dbReference type="ARBA" id="ARBA00023264"/>
    </source>
</evidence>
<gene>
    <name evidence="10" type="primary">plsX</name>
    <name evidence="11" type="ORF">SAMN02927928_0531</name>
</gene>
<keyword evidence="12" id="KW-1185">Reference proteome</keyword>
<evidence type="ECO:0000256" key="6">
    <source>
        <dbReference type="ARBA" id="ARBA00023209"/>
    </source>
</evidence>
<dbReference type="EMBL" id="FMTS01000001">
    <property type="protein sequence ID" value="SCW33853.1"/>
    <property type="molecule type" value="Genomic_DNA"/>
</dbReference>
<evidence type="ECO:0000256" key="3">
    <source>
        <dbReference type="ARBA" id="ARBA00022516"/>
    </source>
</evidence>